<keyword evidence="3" id="KW-1185">Reference proteome</keyword>
<feature type="compositionally biased region" description="Basic and acidic residues" evidence="1">
    <location>
        <begin position="1"/>
        <end position="10"/>
    </location>
</feature>
<evidence type="ECO:0000313" key="3">
    <source>
        <dbReference type="Proteomes" id="UP000747542"/>
    </source>
</evidence>
<feature type="compositionally biased region" description="Basic and acidic residues" evidence="1">
    <location>
        <begin position="265"/>
        <end position="306"/>
    </location>
</feature>
<comment type="caution">
    <text evidence="2">The sequence shown here is derived from an EMBL/GenBank/DDBJ whole genome shotgun (WGS) entry which is preliminary data.</text>
</comment>
<proteinExistence type="predicted"/>
<reference evidence="2" key="1">
    <citation type="journal article" date="2021" name="Sci. Adv.">
        <title>The American lobster genome reveals insights on longevity, neural, and immune adaptations.</title>
        <authorList>
            <person name="Polinski J.M."/>
            <person name="Zimin A.V."/>
            <person name="Clark K.F."/>
            <person name="Kohn A.B."/>
            <person name="Sadowski N."/>
            <person name="Timp W."/>
            <person name="Ptitsyn A."/>
            <person name="Khanna P."/>
            <person name="Romanova D.Y."/>
            <person name="Williams P."/>
            <person name="Greenwood S.J."/>
            <person name="Moroz L.L."/>
            <person name="Walt D.R."/>
            <person name="Bodnar A.G."/>
        </authorList>
    </citation>
    <scope>NUCLEOTIDE SEQUENCE</scope>
    <source>
        <strain evidence="2">GMGI-L3</strain>
    </source>
</reference>
<protein>
    <submittedName>
        <fullName evidence="2">Uncharacterized protein</fullName>
    </submittedName>
</protein>
<dbReference type="Proteomes" id="UP000747542">
    <property type="component" value="Unassembled WGS sequence"/>
</dbReference>
<name>A0A8J5JZ33_HOMAM</name>
<feature type="region of interest" description="Disordered" evidence="1">
    <location>
        <begin position="173"/>
        <end position="205"/>
    </location>
</feature>
<feature type="compositionally biased region" description="Polar residues" evidence="1">
    <location>
        <begin position="195"/>
        <end position="205"/>
    </location>
</feature>
<feature type="region of interest" description="Disordered" evidence="1">
    <location>
        <begin position="1"/>
        <end position="58"/>
    </location>
</feature>
<gene>
    <name evidence="2" type="ORF">Hamer_G013607</name>
</gene>
<accession>A0A8J5JZ33</accession>
<organism evidence="2 3">
    <name type="scientific">Homarus americanus</name>
    <name type="common">American lobster</name>
    <dbReference type="NCBI Taxonomy" id="6706"/>
    <lineage>
        <taxon>Eukaryota</taxon>
        <taxon>Metazoa</taxon>
        <taxon>Ecdysozoa</taxon>
        <taxon>Arthropoda</taxon>
        <taxon>Crustacea</taxon>
        <taxon>Multicrustacea</taxon>
        <taxon>Malacostraca</taxon>
        <taxon>Eumalacostraca</taxon>
        <taxon>Eucarida</taxon>
        <taxon>Decapoda</taxon>
        <taxon>Pleocyemata</taxon>
        <taxon>Astacidea</taxon>
        <taxon>Nephropoidea</taxon>
        <taxon>Nephropidae</taxon>
        <taxon>Homarus</taxon>
    </lineage>
</organism>
<sequence>VVEMDPEQRRGMVNNDKGNRDPEVEVVPPELNNRDFTATEAEGGHPLPEPECSAPDQNPGNYGKVEGMRPNKYTKGPAAGLLNGTKTFKVILKNNIPSLVTVGSHSLTFLFAAQRKTWCYCNFRQYTADCFNLPNLKTSLFGVFLTHSRADGKEGEESVAVSHVPATTRYGIEREEVPAQTTPQDAVDPDHATHPNGSENAIQETSTTCKADIHTERNNADQTKGKISYGKMEYDKAVDDMVPINMTGTECEVARGENMNRIEEIVESPSRNKNDTNKTDQNKPGKNESEINHSDDENQVKVKTDGGTDGDISKISGKKD</sequence>
<feature type="non-terminal residue" evidence="2">
    <location>
        <position position="1"/>
    </location>
</feature>
<evidence type="ECO:0000313" key="2">
    <source>
        <dbReference type="EMBL" id="KAG7166602.1"/>
    </source>
</evidence>
<dbReference type="EMBL" id="JAHLQT010022272">
    <property type="protein sequence ID" value="KAG7166602.1"/>
    <property type="molecule type" value="Genomic_DNA"/>
</dbReference>
<evidence type="ECO:0000256" key="1">
    <source>
        <dbReference type="SAM" id="MobiDB-lite"/>
    </source>
</evidence>
<feature type="non-terminal residue" evidence="2">
    <location>
        <position position="320"/>
    </location>
</feature>
<dbReference type="AlphaFoldDB" id="A0A8J5JZ33"/>
<feature type="region of interest" description="Disordered" evidence="1">
    <location>
        <begin position="265"/>
        <end position="320"/>
    </location>
</feature>